<dbReference type="SUPFAM" id="SSF51735">
    <property type="entry name" value="NAD(P)-binding Rossmann-fold domains"/>
    <property type="match status" value="1"/>
</dbReference>
<dbReference type="InterPro" id="IPR020843">
    <property type="entry name" value="ER"/>
</dbReference>
<dbReference type="Proteomes" id="UP000612362">
    <property type="component" value="Unassembled WGS sequence"/>
</dbReference>
<accession>A0A8J3I7C4</accession>
<organism evidence="2 3">
    <name type="scientific">Ktedonospora formicarum</name>
    <dbReference type="NCBI Taxonomy" id="2778364"/>
    <lineage>
        <taxon>Bacteria</taxon>
        <taxon>Bacillati</taxon>
        <taxon>Chloroflexota</taxon>
        <taxon>Ktedonobacteria</taxon>
        <taxon>Ktedonobacterales</taxon>
        <taxon>Ktedonobacteraceae</taxon>
        <taxon>Ktedonospora</taxon>
    </lineage>
</organism>
<dbReference type="InterPro" id="IPR052733">
    <property type="entry name" value="Chloroplast_QOR"/>
</dbReference>
<sequence length="317" mass="34032">MTQDMMQAIRVHQYGGPEELRLETVPRPEPREGEVLIRVYATGVLPLEWKIRSGAFHNVMPATFPYIPGSAIAGVIEAVGPDVVGFRVGQAVFGRANRGAYAEYTTAAVENLAPKPEALSFEDAATISGGATPAWTALNENIDLQAGQRILIHAAAGGVGLFAVQFARLKGAHVIATASSANLDYARSLGAEIVIDYTTTQFESEARNVDAVLDMIGGETMRRSMRVVRHGGILVSLLEEPPQDVARELGIRAMKNTAAFPYPSTRLLGDIAHLMAAGQVRTAIEHTFPLAEAHLAHERSQTGHGRGRILLSIAHSN</sequence>
<dbReference type="InterPro" id="IPR013154">
    <property type="entry name" value="ADH-like_N"/>
</dbReference>
<dbReference type="CDD" id="cd05289">
    <property type="entry name" value="MDR_like_2"/>
    <property type="match status" value="1"/>
</dbReference>
<dbReference type="Pfam" id="PF13602">
    <property type="entry name" value="ADH_zinc_N_2"/>
    <property type="match status" value="1"/>
</dbReference>
<feature type="domain" description="Enoyl reductase (ER)" evidence="1">
    <location>
        <begin position="15"/>
        <end position="311"/>
    </location>
</feature>
<dbReference type="AlphaFoldDB" id="A0A8J3I7C4"/>
<dbReference type="RefSeq" id="WP_220197398.1">
    <property type="nucleotide sequence ID" value="NZ_BNJF01000003.1"/>
</dbReference>
<dbReference type="SMART" id="SM00829">
    <property type="entry name" value="PKS_ER"/>
    <property type="match status" value="1"/>
</dbReference>
<dbReference type="Gene3D" id="3.40.50.720">
    <property type="entry name" value="NAD(P)-binding Rossmann-like Domain"/>
    <property type="match status" value="1"/>
</dbReference>
<proteinExistence type="predicted"/>
<evidence type="ECO:0000313" key="3">
    <source>
        <dbReference type="Proteomes" id="UP000612362"/>
    </source>
</evidence>
<evidence type="ECO:0000259" key="1">
    <source>
        <dbReference type="SMART" id="SM00829"/>
    </source>
</evidence>
<comment type="caution">
    <text evidence="2">The sequence shown here is derived from an EMBL/GenBank/DDBJ whole genome shotgun (WGS) entry which is preliminary data.</text>
</comment>
<dbReference type="Gene3D" id="3.90.180.10">
    <property type="entry name" value="Medium-chain alcohol dehydrogenases, catalytic domain"/>
    <property type="match status" value="1"/>
</dbReference>
<dbReference type="InterPro" id="IPR002364">
    <property type="entry name" value="Quin_OxRdtase/zeta-crystal_CS"/>
</dbReference>
<dbReference type="GO" id="GO:0008270">
    <property type="term" value="F:zinc ion binding"/>
    <property type="evidence" value="ECO:0007669"/>
    <property type="project" value="InterPro"/>
</dbReference>
<dbReference type="InterPro" id="IPR036291">
    <property type="entry name" value="NAD(P)-bd_dom_sf"/>
</dbReference>
<protein>
    <submittedName>
        <fullName evidence="2">NADPH:quinone reductase</fullName>
    </submittedName>
</protein>
<name>A0A8J3I7C4_9CHLR</name>
<gene>
    <name evidence="2" type="ORF">KSX_63580</name>
</gene>
<dbReference type="GO" id="GO:0016491">
    <property type="term" value="F:oxidoreductase activity"/>
    <property type="evidence" value="ECO:0007669"/>
    <property type="project" value="InterPro"/>
</dbReference>
<dbReference type="PANTHER" id="PTHR44013">
    <property type="entry name" value="ZINC-TYPE ALCOHOL DEHYDROGENASE-LIKE PROTEIN C16A3.02C"/>
    <property type="match status" value="1"/>
</dbReference>
<dbReference type="Pfam" id="PF08240">
    <property type="entry name" value="ADH_N"/>
    <property type="match status" value="1"/>
</dbReference>
<dbReference type="EMBL" id="BNJF01000003">
    <property type="protein sequence ID" value="GHO48195.1"/>
    <property type="molecule type" value="Genomic_DNA"/>
</dbReference>
<keyword evidence="3" id="KW-1185">Reference proteome</keyword>
<dbReference type="SUPFAM" id="SSF50129">
    <property type="entry name" value="GroES-like"/>
    <property type="match status" value="1"/>
</dbReference>
<dbReference type="PANTHER" id="PTHR44013:SF1">
    <property type="entry name" value="ZINC-TYPE ALCOHOL DEHYDROGENASE-LIKE PROTEIN C16A3.02C"/>
    <property type="match status" value="1"/>
</dbReference>
<reference evidence="2" key="1">
    <citation type="submission" date="2020-10" db="EMBL/GenBank/DDBJ databases">
        <title>Taxonomic study of unclassified bacteria belonging to the class Ktedonobacteria.</title>
        <authorList>
            <person name="Yabe S."/>
            <person name="Wang C.M."/>
            <person name="Zheng Y."/>
            <person name="Sakai Y."/>
            <person name="Cavaletti L."/>
            <person name="Monciardini P."/>
            <person name="Donadio S."/>
        </authorList>
    </citation>
    <scope>NUCLEOTIDE SEQUENCE</scope>
    <source>
        <strain evidence="2">SOSP1-1</strain>
    </source>
</reference>
<dbReference type="PROSITE" id="PS01162">
    <property type="entry name" value="QOR_ZETA_CRYSTAL"/>
    <property type="match status" value="1"/>
</dbReference>
<evidence type="ECO:0000313" key="2">
    <source>
        <dbReference type="EMBL" id="GHO48195.1"/>
    </source>
</evidence>
<dbReference type="InterPro" id="IPR011032">
    <property type="entry name" value="GroES-like_sf"/>
</dbReference>